<dbReference type="Proteomes" id="UP000249354">
    <property type="component" value="Unassembled WGS sequence"/>
</dbReference>
<proteinExistence type="predicted"/>
<gene>
    <name evidence="2" type="ORF">DCF25_02075</name>
</gene>
<reference evidence="2 3" key="2">
    <citation type="submission" date="2018-06" db="EMBL/GenBank/DDBJ databases">
        <title>Metagenomic assembly of (sub)arctic Cyanobacteria and their associated microbiome from non-axenic cultures.</title>
        <authorList>
            <person name="Baurain D."/>
        </authorList>
    </citation>
    <scope>NUCLEOTIDE SEQUENCE [LARGE SCALE GENOMIC DNA]</scope>
    <source>
        <strain evidence="2">ULC129bin1</strain>
    </source>
</reference>
<organism evidence="2 3">
    <name type="scientific">Leptolyngbya foveolarum</name>
    <dbReference type="NCBI Taxonomy" id="47253"/>
    <lineage>
        <taxon>Bacteria</taxon>
        <taxon>Bacillati</taxon>
        <taxon>Cyanobacteriota</taxon>
        <taxon>Cyanophyceae</taxon>
        <taxon>Leptolyngbyales</taxon>
        <taxon>Leptolyngbyaceae</taxon>
        <taxon>Leptolyngbya group</taxon>
        <taxon>Leptolyngbya</taxon>
    </lineage>
</organism>
<name>A0A2W4WK43_9CYAN</name>
<dbReference type="AlphaFoldDB" id="A0A2W4WK43"/>
<sequence length="118" mass="12979">MHFDVLDPKGEDITDPDSGEILGSIQRPKVRLKITQVQEAIAVASTYKKTKINIGGTASSAFSTDFSASLTRSLMPPKFITKYETLKTNQDTWDDLAEEESFVKTGDPVIQVAKEAVE</sequence>
<evidence type="ECO:0000313" key="2">
    <source>
        <dbReference type="EMBL" id="PZO22755.1"/>
    </source>
</evidence>
<dbReference type="EMBL" id="QBMC01000007">
    <property type="protein sequence ID" value="PZO22755.1"/>
    <property type="molecule type" value="Genomic_DNA"/>
</dbReference>
<evidence type="ECO:0000256" key="1">
    <source>
        <dbReference type="SAM" id="MobiDB-lite"/>
    </source>
</evidence>
<evidence type="ECO:0000313" key="3">
    <source>
        <dbReference type="Proteomes" id="UP000249354"/>
    </source>
</evidence>
<feature type="compositionally biased region" description="Basic and acidic residues" evidence="1">
    <location>
        <begin position="1"/>
        <end position="12"/>
    </location>
</feature>
<feature type="region of interest" description="Disordered" evidence="1">
    <location>
        <begin position="1"/>
        <end position="21"/>
    </location>
</feature>
<accession>A0A2W4WK43</accession>
<protein>
    <submittedName>
        <fullName evidence="2">Uncharacterized protein</fullName>
    </submittedName>
</protein>
<reference evidence="3" key="1">
    <citation type="submission" date="2018-04" db="EMBL/GenBank/DDBJ databases">
        <authorList>
            <person name="Cornet L."/>
        </authorList>
    </citation>
    <scope>NUCLEOTIDE SEQUENCE [LARGE SCALE GENOMIC DNA]</scope>
</reference>
<comment type="caution">
    <text evidence="2">The sequence shown here is derived from an EMBL/GenBank/DDBJ whole genome shotgun (WGS) entry which is preliminary data.</text>
</comment>